<name>A0A397SN92_9GLOM</name>
<feature type="compositionally biased region" description="Low complexity" evidence="5">
    <location>
        <begin position="573"/>
        <end position="600"/>
    </location>
</feature>
<dbReference type="InterPro" id="IPR037525">
    <property type="entry name" value="Velvet_dom"/>
</dbReference>
<evidence type="ECO:0000313" key="8">
    <source>
        <dbReference type="Proteomes" id="UP000265703"/>
    </source>
</evidence>
<evidence type="ECO:0000313" key="7">
    <source>
        <dbReference type="EMBL" id="RIA85417.1"/>
    </source>
</evidence>
<dbReference type="OrthoDB" id="5599552at2759"/>
<feature type="compositionally biased region" description="Low complexity" evidence="5">
    <location>
        <begin position="499"/>
        <end position="520"/>
    </location>
</feature>
<feature type="compositionally biased region" description="Low complexity" evidence="5">
    <location>
        <begin position="611"/>
        <end position="623"/>
    </location>
</feature>
<protein>
    <submittedName>
        <fullName evidence="7">Velvet factor-domain-containing protein</fullName>
    </submittedName>
</protein>
<keyword evidence="8" id="KW-1185">Reference proteome</keyword>
<feature type="compositionally biased region" description="Polar residues" evidence="5">
    <location>
        <begin position="642"/>
        <end position="653"/>
    </location>
</feature>
<dbReference type="Pfam" id="PF11754">
    <property type="entry name" value="Velvet"/>
    <property type="match status" value="2"/>
</dbReference>
<dbReference type="GO" id="GO:0005634">
    <property type="term" value="C:nucleus"/>
    <property type="evidence" value="ECO:0007669"/>
    <property type="project" value="UniProtKB-SubCell"/>
</dbReference>
<feature type="domain" description="Velvet" evidence="6">
    <location>
        <begin position="19"/>
        <end position="195"/>
    </location>
</feature>
<feature type="compositionally biased region" description="Polar residues" evidence="5">
    <location>
        <begin position="689"/>
        <end position="703"/>
    </location>
</feature>
<feature type="compositionally biased region" description="Polar residues" evidence="5">
    <location>
        <begin position="721"/>
        <end position="754"/>
    </location>
</feature>
<comment type="caution">
    <text evidence="7">The sequence shown here is derived from an EMBL/GenBank/DDBJ whole genome shotgun (WGS) entry which is preliminary data.</text>
</comment>
<dbReference type="STRING" id="658196.A0A397SN92"/>
<sequence length="813" mass="90660">MDDIVSYQFAQVRQRRDERQEIQYELILRQQPKQSRMCGIGEKADRRPIDPPPIIQLKVYDASLPQSEKSSFLQNPYFFMYASLVAPDTDEELHLLRDGKTRSTTGSVVSSLYHLKDIDNSDAGFFVFPDLSVRMEGTYRLKLSLFEIIGREVYHCKSIFSDIFIVYSAKRFPGMEESTFLSRSFADQGLKIRIRRLAKRDRKELELIDQSITSNRLKRQRGDGKRDDNDSGDSSDVDMHDRTPTADDSRSKLSSEPAQSSSYDKRKDHSRSPSSPRRTPYDHIPPHMAHYDPNAAIYGGYPPHRPHSWHDRPEYMTDPHYPPYYDPYDRRYGYHYYYPPPPLPESAEHHRYPYPPAYGRPPMYPGQPTPGYYDAPPRVGHPASESPGAVRPYGGYDPSSPYPPQRGAPWHYGERSQSRDPGLEPSSSPYRGGGHVTPPPPPRGHPMYYPPPPDYYAPYAHPMVHPSHKQSDYAPPVDPSLTGDPSNPQSKIPIQDLLSTEQQQQQTSQSSQSTQSNTEQGATPPPRMYSGPPSAFAHIYPHHPARPHEYMRHDMYSRPPYDMGYPPHDAVVSQYQSAGSSSSPGNKSQSTSQPSQASQSDTGRTSLIPATSSTQTPSSSSETIRQESRNEYSSYDPARRPTYSTEPLTSTGNPSVAPSSTPSSQASSPYPGMPVIPTATRTLPPLSYMASSSGGNSITTYHPATSTSSLHTATSSSQQLKSSPQIKSPPRTQTPQSSYEHPQSYSQNRGSYGINSGSDHSNGGNNSKNNGVNSNLGSGNEKTTSPRFEGYSRRQGDVEGERNVNEGGGSEKY</sequence>
<feature type="compositionally biased region" description="Polar residues" evidence="5">
    <location>
        <begin position="483"/>
        <end position="492"/>
    </location>
</feature>
<proteinExistence type="predicted"/>
<feature type="compositionally biased region" description="Basic and acidic residues" evidence="5">
    <location>
        <begin position="412"/>
        <end position="422"/>
    </location>
</feature>
<keyword evidence="2" id="KW-0805">Transcription regulation</keyword>
<dbReference type="AlphaFoldDB" id="A0A397SN92"/>
<evidence type="ECO:0000256" key="5">
    <source>
        <dbReference type="SAM" id="MobiDB-lite"/>
    </source>
</evidence>
<dbReference type="InterPro" id="IPR038491">
    <property type="entry name" value="Velvet_dom_sf"/>
</dbReference>
<reference evidence="7 8" key="1">
    <citation type="submission" date="2018-06" db="EMBL/GenBank/DDBJ databases">
        <title>Comparative genomics reveals the genomic features of Rhizophagus irregularis, R. cerebriforme, R. diaphanum and Gigaspora rosea, and their symbiotic lifestyle signature.</title>
        <authorList>
            <person name="Morin E."/>
            <person name="San Clemente H."/>
            <person name="Chen E.C.H."/>
            <person name="De La Providencia I."/>
            <person name="Hainaut M."/>
            <person name="Kuo A."/>
            <person name="Kohler A."/>
            <person name="Murat C."/>
            <person name="Tang N."/>
            <person name="Roy S."/>
            <person name="Loubradou J."/>
            <person name="Henrissat B."/>
            <person name="Grigoriev I.V."/>
            <person name="Corradi N."/>
            <person name="Roux C."/>
            <person name="Martin F.M."/>
        </authorList>
    </citation>
    <scope>NUCLEOTIDE SEQUENCE [LARGE SCALE GENOMIC DNA]</scope>
    <source>
        <strain evidence="7 8">DAOM 227022</strain>
    </source>
</reference>
<evidence type="ECO:0000256" key="4">
    <source>
        <dbReference type="ARBA" id="ARBA00023242"/>
    </source>
</evidence>
<feature type="compositionally biased region" description="Pro residues" evidence="5">
    <location>
        <begin position="437"/>
        <end position="455"/>
    </location>
</feature>
<feature type="compositionally biased region" description="Low complexity" evidence="5">
    <location>
        <begin position="755"/>
        <end position="780"/>
    </location>
</feature>
<feature type="compositionally biased region" description="Basic and acidic residues" evidence="5">
    <location>
        <begin position="546"/>
        <end position="556"/>
    </location>
</feature>
<dbReference type="Proteomes" id="UP000265703">
    <property type="component" value="Unassembled WGS sequence"/>
</dbReference>
<evidence type="ECO:0000259" key="6">
    <source>
        <dbReference type="PROSITE" id="PS51821"/>
    </source>
</evidence>
<dbReference type="PROSITE" id="PS51821">
    <property type="entry name" value="VELVET"/>
    <property type="match status" value="1"/>
</dbReference>
<dbReference type="PANTHER" id="PTHR33572:SF18">
    <property type="entry name" value="SPORE DEVELOPMENT REGULATOR VOSA"/>
    <property type="match status" value="1"/>
</dbReference>
<evidence type="ECO:0000256" key="3">
    <source>
        <dbReference type="ARBA" id="ARBA00023163"/>
    </source>
</evidence>
<feature type="compositionally biased region" description="Basic and acidic residues" evidence="5">
    <location>
        <begin position="237"/>
        <end position="253"/>
    </location>
</feature>
<keyword evidence="3" id="KW-0804">Transcription</keyword>
<dbReference type="InterPro" id="IPR021740">
    <property type="entry name" value="Velvet"/>
</dbReference>
<comment type="subcellular location">
    <subcellularLocation>
        <location evidence="1">Nucleus</location>
    </subcellularLocation>
</comment>
<dbReference type="Gene3D" id="2.60.40.3960">
    <property type="entry name" value="Velvet domain"/>
    <property type="match status" value="1"/>
</dbReference>
<feature type="region of interest" description="Disordered" evidence="5">
    <location>
        <begin position="215"/>
        <end position="288"/>
    </location>
</feature>
<feature type="compositionally biased region" description="Polar residues" evidence="5">
    <location>
        <begin position="601"/>
        <end position="610"/>
    </location>
</feature>
<evidence type="ECO:0000256" key="2">
    <source>
        <dbReference type="ARBA" id="ARBA00023015"/>
    </source>
</evidence>
<keyword evidence="4" id="KW-0539">Nucleus</keyword>
<dbReference type="EMBL" id="QKYT01000427">
    <property type="protein sequence ID" value="RIA85417.1"/>
    <property type="molecule type" value="Genomic_DNA"/>
</dbReference>
<organism evidence="7 8">
    <name type="scientific">Glomus cerebriforme</name>
    <dbReference type="NCBI Taxonomy" id="658196"/>
    <lineage>
        <taxon>Eukaryota</taxon>
        <taxon>Fungi</taxon>
        <taxon>Fungi incertae sedis</taxon>
        <taxon>Mucoromycota</taxon>
        <taxon>Glomeromycotina</taxon>
        <taxon>Glomeromycetes</taxon>
        <taxon>Glomerales</taxon>
        <taxon>Glomeraceae</taxon>
        <taxon>Glomus</taxon>
    </lineage>
</organism>
<gene>
    <name evidence="7" type="ORF">C1645_781881</name>
</gene>
<feature type="compositionally biased region" description="Basic and acidic residues" evidence="5">
    <location>
        <begin position="220"/>
        <end position="229"/>
    </location>
</feature>
<feature type="compositionally biased region" description="Basic and acidic residues" evidence="5">
    <location>
        <begin position="790"/>
        <end position="813"/>
    </location>
</feature>
<dbReference type="PANTHER" id="PTHR33572">
    <property type="entry name" value="SPORE DEVELOPMENT REGULATOR VOSA"/>
    <property type="match status" value="1"/>
</dbReference>
<feature type="compositionally biased region" description="Low complexity" evidence="5">
    <location>
        <begin position="654"/>
        <end position="670"/>
    </location>
</feature>
<feature type="region of interest" description="Disordered" evidence="5">
    <location>
        <begin position="360"/>
        <end position="813"/>
    </location>
</feature>
<feature type="compositionally biased region" description="Low complexity" evidence="5">
    <location>
        <begin position="704"/>
        <end position="720"/>
    </location>
</feature>
<evidence type="ECO:0000256" key="1">
    <source>
        <dbReference type="ARBA" id="ARBA00004123"/>
    </source>
</evidence>
<accession>A0A397SN92</accession>